<evidence type="ECO:0000256" key="4">
    <source>
        <dbReference type="SAM" id="SignalP"/>
    </source>
</evidence>
<keyword evidence="3" id="KW-0998">Cell outer membrane</keyword>
<comment type="subcellular location">
    <subcellularLocation>
        <location evidence="1">Cell outer membrane</location>
    </subcellularLocation>
</comment>
<dbReference type="Proteomes" id="UP000221024">
    <property type="component" value="Unassembled WGS sequence"/>
</dbReference>
<comment type="caution">
    <text evidence="6">The sequence shown here is derived from an EMBL/GenBank/DDBJ whole genome shotgun (WGS) entry which is preliminary data.</text>
</comment>
<accession>A0A2H3P3J1</accession>
<dbReference type="InterPro" id="IPR036942">
    <property type="entry name" value="Beta-barrel_TonB_sf"/>
</dbReference>
<dbReference type="AlphaFoldDB" id="A0A2H3P3J1"/>
<dbReference type="Gene3D" id="2.40.170.20">
    <property type="entry name" value="TonB-dependent receptor, beta-barrel domain"/>
    <property type="match status" value="1"/>
</dbReference>
<reference evidence="6 7" key="1">
    <citation type="submission" date="2017-10" db="EMBL/GenBank/DDBJ databases">
        <title>Draft genome of Longimonas halophila.</title>
        <authorList>
            <person name="Goh K.M."/>
            <person name="Shamsir M.S."/>
            <person name="Lim S.W."/>
        </authorList>
    </citation>
    <scope>NUCLEOTIDE SEQUENCE [LARGE SCALE GENOMIC DNA]</scope>
    <source>
        <strain evidence="6 7">KCTC 42399</strain>
    </source>
</reference>
<gene>
    <name evidence="6" type="ORF">CRI93_14725</name>
</gene>
<dbReference type="Pfam" id="PF25183">
    <property type="entry name" value="OMP_b-brl_4"/>
    <property type="match status" value="1"/>
</dbReference>
<evidence type="ECO:0000256" key="2">
    <source>
        <dbReference type="ARBA" id="ARBA00023136"/>
    </source>
</evidence>
<keyword evidence="2" id="KW-0472">Membrane</keyword>
<sequence length="1090" mass="120105">MSLPIRLCRFLCVALLILAASSSGAWAQGVTTATIRGFVTDASGEPLPGANVVAVHEPSGTEYGVSTRSSGTYTIQNARVGGPYTVTASFVGFAPQTEEGITLNLGETFQLNFELTEQDIALDELTITADSDDVMNSERTGAVTSVDPAQVARLPSIDRSTRDLIRTDPRNDGNLSFGGRNWLFNNLSVDGSYFNNPYGLDDPSPGGQANAEPIPFESVEQVQVSVAPFDVRQGGFTGANVNTVTKSGSNEFSGSLYTFYRDENFQGNTVSGNEVIANPDLTFNQTGFTASGPIVEDKLFFFVNGEISRREDPGTDFVADTDGTVGPGESRVREGVMEDIRQRMIDVYDYNPGRFQDYLHATDNDKLLLKLNWNISTNHDLSLRYNYLDARRDLGPNPVAISFNGTGRGPNEQSLPFENAGYRINNQLNSFALELNSRGDAWSNRFFSSYNRFRDFREPFSTPFPTIEIGQDGTTYTTVGHEPFSINNILDQDVLQVTNNFSYFAGRHVLTGGANFELFSFFNSFNLFRHGQFGFLELPNTFPSVDNFFDETDPSDPADLRGLITPESVPFKGEFIDVGQLAFYVQDEYAPGPRLNLTFGLRVDFPLYFTDPVDNPFSRGLTALDENDNPTTVDQSQLPDVTPLWSPRIGFNWDVFGDRTTQVRGGTGIFTGRIPFVWIGNVISNPGANPNLFSPIPGVGLSEDEIPEDHFTQDGAVLQQSFDLNGVVSDFKWPQVWTTNIGIDQRLPGGFIATIEGIYGNDRNAIVMRNFDLGTPSRFLQQDGRPYFGAAEGENELNPDGAGIYTLDNTNEGYNLNVTAELKKEFASGLYTSVAYSYTRAESQLKTTEIASALWQELPVQGDPNDPNLANSEFGIRHRISGSANYRHVWGSRDRFATTIGAFFSVAEGNQFTVGGGNRYSYIYSGDVNGDGSGSNDLIYIPESPDEITLADPSQWDALDAFIEQDDYLSENRGQIAERFGAVNPWFANLDLRIMQDVAFEVGGAPQRFQLSLDILNVPNLLNSDWGVRKVARASATSPLEVATDADDNPIFDSDGDPVLNFVGPESTYTDDPNLLSRWRMQLGIKYIFN</sequence>
<feature type="chain" id="PRO_5013789837" evidence="4">
    <location>
        <begin position="28"/>
        <end position="1090"/>
    </location>
</feature>
<protein>
    <submittedName>
        <fullName evidence="6">TonB-dependent receptor</fullName>
    </submittedName>
</protein>
<organism evidence="6 7">
    <name type="scientific">Longimonas halophila</name>
    <dbReference type="NCBI Taxonomy" id="1469170"/>
    <lineage>
        <taxon>Bacteria</taxon>
        <taxon>Pseudomonadati</taxon>
        <taxon>Rhodothermota</taxon>
        <taxon>Rhodothermia</taxon>
        <taxon>Rhodothermales</taxon>
        <taxon>Salisaetaceae</taxon>
        <taxon>Longimonas</taxon>
    </lineage>
</organism>
<dbReference type="SUPFAM" id="SSF56935">
    <property type="entry name" value="Porins"/>
    <property type="match status" value="1"/>
</dbReference>
<keyword evidence="6" id="KW-0675">Receptor</keyword>
<dbReference type="EMBL" id="PDEP01000022">
    <property type="protein sequence ID" value="PEN04733.1"/>
    <property type="molecule type" value="Genomic_DNA"/>
</dbReference>
<evidence type="ECO:0000259" key="5">
    <source>
        <dbReference type="Pfam" id="PF25183"/>
    </source>
</evidence>
<evidence type="ECO:0000256" key="3">
    <source>
        <dbReference type="ARBA" id="ARBA00023237"/>
    </source>
</evidence>
<dbReference type="OrthoDB" id="9768147at2"/>
<name>A0A2H3P3J1_9BACT</name>
<evidence type="ECO:0000313" key="6">
    <source>
        <dbReference type="EMBL" id="PEN04733.1"/>
    </source>
</evidence>
<dbReference type="GO" id="GO:0009279">
    <property type="term" value="C:cell outer membrane"/>
    <property type="evidence" value="ECO:0007669"/>
    <property type="project" value="UniProtKB-SubCell"/>
</dbReference>
<proteinExistence type="predicted"/>
<evidence type="ECO:0000256" key="1">
    <source>
        <dbReference type="ARBA" id="ARBA00004442"/>
    </source>
</evidence>
<dbReference type="SUPFAM" id="SSF49464">
    <property type="entry name" value="Carboxypeptidase regulatory domain-like"/>
    <property type="match status" value="1"/>
</dbReference>
<feature type="domain" description="TonB-dependent transporter Oar-like beta-barrel" evidence="5">
    <location>
        <begin position="244"/>
        <end position="1023"/>
    </location>
</feature>
<dbReference type="Gene3D" id="2.60.40.1120">
    <property type="entry name" value="Carboxypeptidase-like, regulatory domain"/>
    <property type="match status" value="1"/>
</dbReference>
<evidence type="ECO:0000313" key="7">
    <source>
        <dbReference type="Proteomes" id="UP000221024"/>
    </source>
</evidence>
<keyword evidence="7" id="KW-1185">Reference proteome</keyword>
<dbReference type="Pfam" id="PF13620">
    <property type="entry name" value="CarboxypepD_reg"/>
    <property type="match status" value="1"/>
</dbReference>
<dbReference type="InterPro" id="IPR008969">
    <property type="entry name" value="CarboxyPept-like_regulatory"/>
</dbReference>
<dbReference type="InterPro" id="IPR057601">
    <property type="entry name" value="Oar-like_b-barrel"/>
</dbReference>
<feature type="signal peptide" evidence="4">
    <location>
        <begin position="1"/>
        <end position="27"/>
    </location>
</feature>
<keyword evidence="4" id="KW-0732">Signal</keyword>